<dbReference type="AlphaFoldDB" id="A0A5E4VFT4"/>
<evidence type="ECO:0000313" key="2">
    <source>
        <dbReference type="Proteomes" id="UP000414233"/>
    </source>
</evidence>
<gene>
    <name evidence="1" type="ORF">PTE30175_02543</name>
</gene>
<evidence type="ECO:0000313" key="1">
    <source>
        <dbReference type="EMBL" id="VVE10643.1"/>
    </source>
</evidence>
<dbReference type="RefSeq" id="WP_191629026.1">
    <property type="nucleotide sequence ID" value="NZ_CABPRZ010000009.1"/>
</dbReference>
<accession>A0A5E4VFT4</accession>
<dbReference type="EMBL" id="CABPRZ010000009">
    <property type="protein sequence ID" value="VVE10643.1"/>
    <property type="molecule type" value="Genomic_DNA"/>
</dbReference>
<proteinExistence type="predicted"/>
<dbReference type="Proteomes" id="UP000414233">
    <property type="component" value="Unassembled WGS sequence"/>
</dbReference>
<organism evidence="1 2">
    <name type="scientific">Pandoraea terrae</name>
    <dbReference type="NCBI Taxonomy" id="1537710"/>
    <lineage>
        <taxon>Bacteria</taxon>
        <taxon>Pseudomonadati</taxon>
        <taxon>Pseudomonadota</taxon>
        <taxon>Betaproteobacteria</taxon>
        <taxon>Burkholderiales</taxon>
        <taxon>Burkholderiaceae</taxon>
        <taxon>Pandoraea</taxon>
    </lineage>
</organism>
<keyword evidence="2" id="KW-1185">Reference proteome</keyword>
<name>A0A5E4VFT4_9BURK</name>
<sequence>MNPLGVMPSGREVSREIAGLVGAPQARWRMISRGTQQRSAAIDEFYFMLI</sequence>
<protein>
    <submittedName>
        <fullName evidence="1">Uncharacterized protein</fullName>
    </submittedName>
</protein>
<reference evidence="1 2" key="1">
    <citation type="submission" date="2019-08" db="EMBL/GenBank/DDBJ databases">
        <authorList>
            <person name="Peeters C."/>
        </authorList>
    </citation>
    <scope>NUCLEOTIDE SEQUENCE [LARGE SCALE GENOMIC DNA]</scope>
    <source>
        <strain evidence="1 2">LMG 30175</strain>
    </source>
</reference>